<dbReference type="Pfam" id="PF12796">
    <property type="entry name" value="Ank_2"/>
    <property type="match status" value="1"/>
</dbReference>
<organism evidence="4 5">
    <name type="scientific">Prorocentrum cordatum</name>
    <dbReference type="NCBI Taxonomy" id="2364126"/>
    <lineage>
        <taxon>Eukaryota</taxon>
        <taxon>Sar</taxon>
        <taxon>Alveolata</taxon>
        <taxon>Dinophyceae</taxon>
        <taxon>Prorocentrales</taxon>
        <taxon>Prorocentraceae</taxon>
        <taxon>Prorocentrum</taxon>
    </lineage>
</organism>
<evidence type="ECO:0000256" key="1">
    <source>
        <dbReference type="ARBA" id="ARBA00022737"/>
    </source>
</evidence>
<proteinExistence type="predicted"/>
<protein>
    <submittedName>
        <fullName evidence="4">Uncharacterized protein</fullName>
    </submittedName>
</protein>
<reference evidence="4" key="1">
    <citation type="submission" date="2023-10" db="EMBL/GenBank/DDBJ databases">
        <authorList>
            <person name="Chen Y."/>
            <person name="Shah S."/>
            <person name="Dougan E. K."/>
            <person name="Thang M."/>
            <person name="Chan C."/>
        </authorList>
    </citation>
    <scope>NUCLEOTIDE SEQUENCE [LARGE SCALE GENOMIC DNA]</scope>
</reference>
<keyword evidence="5" id="KW-1185">Reference proteome</keyword>
<dbReference type="SUPFAM" id="SSF48403">
    <property type="entry name" value="Ankyrin repeat"/>
    <property type="match status" value="1"/>
</dbReference>
<dbReference type="EMBL" id="CAUYUJ010008532">
    <property type="protein sequence ID" value="CAK0824198.1"/>
    <property type="molecule type" value="Genomic_DNA"/>
</dbReference>
<keyword evidence="1" id="KW-0677">Repeat</keyword>
<sequence length="154" mass="16055">MEAATAASALEVLRGMCRQSEEAPEAFCAEYAATTARAVELLARSEGDALLVGAGGETCLHYAAGCGCLEACSSLLGRRGALNFQQDALGQTPLFWAARRGMVQTAQLLLAHGADPDHADRQGLTPLRLARRLGLPRLCRALRAHGGPDGGGRG</sequence>
<comment type="caution">
    <text evidence="4">The sequence shown here is derived from an EMBL/GenBank/DDBJ whole genome shotgun (WGS) entry which is preliminary data.</text>
</comment>
<dbReference type="PANTHER" id="PTHR24166:SF48">
    <property type="entry name" value="PROTEIN VAPYRIN"/>
    <property type="match status" value="1"/>
</dbReference>
<evidence type="ECO:0000313" key="4">
    <source>
        <dbReference type="EMBL" id="CAK0824198.1"/>
    </source>
</evidence>
<dbReference type="SMART" id="SM00248">
    <property type="entry name" value="ANK"/>
    <property type="match status" value="2"/>
</dbReference>
<name>A0ABN9RXS6_9DINO</name>
<dbReference type="PANTHER" id="PTHR24166">
    <property type="entry name" value="ROLLING PEBBLES, ISOFORM B"/>
    <property type="match status" value="1"/>
</dbReference>
<feature type="non-terminal residue" evidence="4">
    <location>
        <position position="154"/>
    </location>
</feature>
<evidence type="ECO:0000313" key="5">
    <source>
        <dbReference type="Proteomes" id="UP001189429"/>
    </source>
</evidence>
<dbReference type="PRINTS" id="PR01415">
    <property type="entry name" value="ANKYRIN"/>
</dbReference>
<dbReference type="InterPro" id="IPR036770">
    <property type="entry name" value="Ankyrin_rpt-contain_sf"/>
</dbReference>
<keyword evidence="2 3" id="KW-0040">ANK repeat</keyword>
<dbReference type="InterPro" id="IPR002110">
    <property type="entry name" value="Ankyrin_rpt"/>
</dbReference>
<gene>
    <name evidence="4" type="ORF">PCOR1329_LOCUS24667</name>
</gene>
<dbReference type="PROSITE" id="PS50088">
    <property type="entry name" value="ANK_REPEAT"/>
    <property type="match status" value="1"/>
</dbReference>
<feature type="repeat" description="ANK" evidence="3">
    <location>
        <begin position="89"/>
        <end position="121"/>
    </location>
</feature>
<dbReference type="PROSITE" id="PS50297">
    <property type="entry name" value="ANK_REP_REGION"/>
    <property type="match status" value="1"/>
</dbReference>
<evidence type="ECO:0000256" key="2">
    <source>
        <dbReference type="ARBA" id="ARBA00023043"/>
    </source>
</evidence>
<dbReference type="Gene3D" id="1.25.40.20">
    <property type="entry name" value="Ankyrin repeat-containing domain"/>
    <property type="match status" value="1"/>
</dbReference>
<dbReference type="Pfam" id="PF00023">
    <property type="entry name" value="Ank"/>
    <property type="match status" value="1"/>
</dbReference>
<evidence type="ECO:0000256" key="3">
    <source>
        <dbReference type="PROSITE-ProRule" id="PRU00023"/>
    </source>
</evidence>
<dbReference type="Proteomes" id="UP001189429">
    <property type="component" value="Unassembled WGS sequence"/>
</dbReference>
<dbReference type="InterPro" id="IPR050889">
    <property type="entry name" value="Dendritic_Spine_Reg/Scaffold"/>
</dbReference>
<accession>A0ABN9RXS6</accession>